<dbReference type="InterPro" id="IPR023214">
    <property type="entry name" value="HAD_sf"/>
</dbReference>
<dbReference type="NCBIfam" id="TIGR01549">
    <property type="entry name" value="HAD-SF-IA-v1"/>
    <property type="match status" value="1"/>
</dbReference>
<dbReference type="Gene3D" id="1.10.150.240">
    <property type="entry name" value="Putative phosphatase, domain 2"/>
    <property type="match status" value="1"/>
</dbReference>
<evidence type="ECO:0000313" key="1">
    <source>
        <dbReference type="EMBL" id="AYE38316.1"/>
    </source>
</evidence>
<evidence type="ECO:0000313" key="2">
    <source>
        <dbReference type="Proteomes" id="UP000267208"/>
    </source>
</evidence>
<dbReference type="InterPro" id="IPR041492">
    <property type="entry name" value="HAD_2"/>
</dbReference>
<dbReference type="InterPro" id="IPR023198">
    <property type="entry name" value="PGP-like_dom2"/>
</dbReference>
<proteinExistence type="predicted"/>
<gene>
    <name evidence="1" type="ORF">D1B17_06580</name>
</gene>
<dbReference type="InterPro" id="IPR006439">
    <property type="entry name" value="HAD-SF_hydro_IA"/>
</dbReference>
<dbReference type="SFLD" id="SFLDS00003">
    <property type="entry name" value="Haloacid_Dehalogenase"/>
    <property type="match status" value="1"/>
</dbReference>
<dbReference type="InterPro" id="IPR052550">
    <property type="entry name" value="Pyrimidine_5'-ntase_YjjG"/>
</dbReference>
<dbReference type="PRINTS" id="PR00413">
    <property type="entry name" value="HADHALOGNASE"/>
</dbReference>
<keyword evidence="2" id="KW-1185">Reference proteome</keyword>
<dbReference type="SFLD" id="SFLDG01129">
    <property type="entry name" value="C1.5:_HAD__Beta-PGM__Phosphata"/>
    <property type="match status" value="1"/>
</dbReference>
<dbReference type="PANTHER" id="PTHR47478">
    <property type="match status" value="1"/>
</dbReference>
<dbReference type="InterPro" id="IPR011951">
    <property type="entry name" value="HAD-SF_hydro_IA_YjjG/PynA"/>
</dbReference>
<dbReference type="KEGG" id="lzh:D1B17_06580"/>
<accession>A0A386PQX5</accession>
<dbReference type="Proteomes" id="UP000267208">
    <property type="component" value="Chromosome"/>
</dbReference>
<dbReference type="Pfam" id="PF13419">
    <property type="entry name" value="HAD_2"/>
    <property type="match status" value="1"/>
</dbReference>
<name>A0A386PQX5_9LACO</name>
<dbReference type="EMBL" id="CP031933">
    <property type="protein sequence ID" value="AYE38316.1"/>
    <property type="molecule type" value="Genomic_DNA"/>
</dbReference>
<dbReference type="Gene3D" id="3.40.50.1000">
    <property type="entry name" value="HAD superfamily/HAD-like"/>
    <property type="match status" value="1"/>
</dbReference>
<dbReference type="InterPro" id="IPR036412">
    <property type="entry name" value="HAD-like_sf"/>
</dbReference>
<dbReference type="GO" id="GO:0008253">
    <property type="term" value="F:5'-nucleotidase activity"/>
    <property type="evidence" value="ECO:0007669"/>
    <property type="project" value="InterPro"/>
</dbReference>
<organism evidence="1 2">
    <name type="scientific">Companilactobacillus zhachilii</name>
    <dbReference type="NCBI Taxonomy" id="2304606"/>
    <lineage>
        <taxon>Bacteria</taxon>
        <taxon>Bacillati</taxon>
        <taxon>Bacillota</taxon>
        <taxon>Bacilli</taxon>
        <taxon>Lactobacillales</taxon>
        <taxon>Lactobacillaceae</taxon>
        <taxon>Companilactobacillus</taxon>
    </lineage>
</organism>
<dbReference type="OrthoDB" id="9802350at2"/>
<reference evidence="2" key="1">
    <citation type="submission" date="2018-08" db="EMBL/GenBank/DDBJ databases">
        <title>Genome of Lactobacillus sp. HBUAS52074.</title>
        <authorList>
            <person name="Guo Z."/>
            <person name="Zhang Z.D."/>
        </authorList>
    </citation>
    <scope>NUCLEOTIDE SEQUENCE [LARGE SCALE GENOMIC DNA]</scope>
    <source>
        <strain evidence="2">HBUAS52074</strain>
    </source>
</reference>
<dbReference type="NCBIfam" id="TIGR02254">
    <property type="entry name" value="YjjG_YfnB"/>
    <property type="match status" value="1"/>
</dbReference>
<sequence length="230" mass="26313">MIKYMIFDLDDTVLDFHRGEMEYIDEIFNQQGVSDISAAKSEYLKLNKKIWENIEAGAKPQPLLNTRFSKTLSLFGIEADGVQLEAQYRNMLNHNFYTIPGANDLLTRLQKLGITLFVGTNGVKKTQIERLHGSGLDKYFAEYFISEDIGYSKPNAKFFSPMFKRISDLTSENTVMVGDRLQSDILGASRAGLQSIWFNPNKHNNKSEIQPTYTVDSYQQLYKLIAQKLN</sequence>
<dbReference type="PANTHER" id="PTHR47478:SF1">
    <property type="entry name" value="PYRIMIDINE 5'-NUCLEOTIDASE YJJG"/>
    <property type="match status" value="1"/>
</dbReference>
<protein>
    <submittedName>
        <fullName evidence="1">Noncanonical pyrimidine nucleotidase, YjjG family</fullName>
    </submittedName>
</protein>
<dbReference type="RefSeq" id="WP_120142565.1">
    <property type="nucleotide sequence ID" value="NZ_CP031933.2"/>
</dbReference>
<dbReference type="AlphaFoldDB" id="A0A386PQX5"/>
<dbReference type="SUPFAM" id="SSF56784">
    <property type="entry name" value="HAD-like"/>
    <property type="match status" value="1"/>
</dbReference>